<evidence type="ECO:0000313" key="2">
    <source>
        <dbReference type="Proteomes" id="UP000317410"/>
    </source>
</evidence>
<protein>
    <submittedName>
        <fullName evidence="1">Uncharacterized protein</fullName>
    </submittedName>
</protein>
<proteinExistence type="predicted"/>
<comment type="caution">
    <text evidence="1">The sequence shown here is derived from an EMBL/GenBank/DDBJ whole genome shotgun (WGS) entry which is preliminary data.</text>
</comment>
<sequence>MTRRYVTCERASTCPKCRTKFEVGARIAPDDGLWNCESCDAESDDLDALLRWMAYYYSVRRIPPLDHEDAVLLGTALNHVGIEPARRGGRETWHIRSPRYAWLQQPFAEDAYGLLVDAVDHQFVPRMPAPGIGAILDALDA</sequence>
<name>A0A4Y4B2Z0_MICMQ</name>
<dbReference type="EMBL" id="BJNQ01000003">
    <property type="protein sequence ID" value="GEC74726.1"/>
    <property type="molecule type" value="Genomic_DNA"/>
</dbReference>
<evidence type="ECO:0000313" key="1">
    <source>
        <dbReference type="EMBL" id="GEC74726.1"/>
    </source>
</evidence>
<reference evidence="1 2" key="1">
    <citation type="submission" date="2019-06" db="EMBL/GenBank/DDBJ databases">
        <title>Whole genome shotgun sequence of Microbacterium liquefaciens NBRC 15037.</title>
        <authorList>
            <person name="Hosoyama A."/>
            <person name="Uohara A."/>
            <person name="Ohji S."/>
            <person name="Ichikawa N."/>
        </authorList>
    </citation>
    <scope>NUCLEOTIDE SEQUENCE [LARGE SCALE GENOMIC DNA]</scope>
    <source>
        <strain evidence="1 2">NBRC 15037</strain>
    </source>
</reference>
<gene>
    <name evidence="1" type="ORF">MLI01_08710</name>
</gene>
<accession>A0A4Y4B2Z0</accession>
<dbReference type="Proteomes" id="UP000317410">
    <property type="component" value="Unassembled WGS sequence"/>
</dbReference>
<dbReference type="AlphaFoldDB" id="A0A4Y4B2Z0"/>
<organism evidence="1 2">
    <name type="scientific">Microbacterium maritypicum</name>
    <name type="common">Microbacterium liquefaciens</name>
    <dbReference type="NCBI Taxonomy" id="33918"/>
    <lineage>
        <taxon>Bacteria</taxon>
        <taxon>Bacillati</taxon>
        <taxon>Actinomycetota</taxon>
        <taxon>Actinomycetes</taxon>
        <taxon>Micrococcales</taxon>
        <taxon>Microbacteriaceae</taxon>
        <taxon>Microbacterium</taxon>
    </lineage>
</organism>